<reference evidence="17 18" key="1">
    <citation type="submission" date="2019-03" db="EMBL/GenBank/DDBJ databases">
        <title>Draft genome sequences of novel Actinobacteria.</title>
        <authorList>
            <person name="Sahin N."/>
            <person name="Ay H."/>
            <person name="Saygin H."/>
        </authorList>
    </citation>
    <scope>NUCLEOTIDE SEQUENCE [LARGE SCALE GENOMIC DNA]</scope>
    <source>
        <strain evidence="17 18">DSM 45941</strain>
    </source>
</reference>
<dbReference type="InterPro" id="IPR007267">
    <property type="entry name" value="GtrA_DPMS_TM"/>
</dbReference>
<feature type="transmembrane region" description="Helical" evidence="14">
    <location>
        <begin position="378"/>
        <end position="397"/>
    </location>
</feature>
<dbReference type="EMBL" id="SMKY01000029">
    <property type="protein sequence ID" value="TDD86509.1"/>
    <property type="molecule type" value="Genomic_DNA"/>
</dbReference>
<evidence type="ECO:0000259" key="15">
    <source>
        <dbReference type="Pfam" id="PF00535"/>
    </source>
</evidence>
<organism evidence="17 18">
    <name type="scientific">Actinomadura darangshiensis</name>
    <dbReference type="NCBI Taxonomy" id="705336"/>
    <lineage>
        <taxon>Bacteria</taxon>
        <taxon>Bacillati</taxon>
        <taxon>Actinomycetota</taxon>
        <taxon>Actinomycetes</taxon>
        <taxon>Streptosporangiales</taxon>
        <taxon>Thermomonosporaceae</taxon>
        <taxon>Actinomadura</taxon>
    </lineage>
</organism>
<accession>A0A4R5BL98</accession>
<feature type="transmembrane region" description="Helical" evidence="14">
    <location>
        <begin position="285"/>
        <end position="304"/>
    </location>
</feature>
<dbReference type="InterPro" id="IPR035518">
    <property type="entry name" value="DPG_synthase"/>
</dbReference>
<dbReference type="OrthoDB" id="2369748at2"/>
<evidence type="ECO:0000256" key="4">
    <source>
        <dbReference type="ARBA" id="ARBA00006739"/>
    </source>
</evidence>
<dbReference type="Proteomes" id="UP000295578">
    <property type="component" value="Unassembled WGS sequence"/>
</dbReference>
<dbReference type="Pfam" id="PF04138">
    <property type="entry name" value="GtrA_DPMS_TM"/>
    <property type="match status" value="1"/>
</dbReference>
<keyword evidence="9" id="KW-0256">Endoplasmic reticulum</keyword>
<dbReference type="Pfam" id="PF00535">
    <property type="entry name" value="Glycos_transf_2"/>
    <property type="match status" value="1"/>
</dbReference>
<feature type="transmembrane region" description="Helical" evidence="14">
    <location>
        <begin position="351"/>
        <end position="372"/>
    </location>
</feature>
<evidence type="ECO:0000256" key="7">
    <source>
        <dbReference type="ARBA" id="ARBA00022679"/>
    </source>
</evidence>
<dbReference type="CDD" id="cd04188">
    <property type="entry name" value="DPG_synthase"/>
    <property type="match status" value="1"/>
</dbReference>
<name>A0A4R5BL98_9ACTN</name>
<comment type="pathway">
    <text evidence="3">Protein modification; protein glycosylation.</text>
</comment>
<dbReference type="Gene3D" id="3.90.550.10">
    <property type="entry name" value="Spore Coat Polysaccharide Biosynthesis Protein SpsA, Chain A"/>
    <property type="match status" value="1"/>
</dbReference>
<evidence type="ECO:0000256" key="5">
    <source>
        <dbReference type="ARBA" id="ARBA00012583"/>
    </source>
</evidence>
<feature type="domain" description="GtrA/DPMS transmembrane" evidence="16">
    <location>
        <begin position="288"/>
        <end position="404"/>
    </location>
</feature>
<evidence type="ECO:0000313" key="18">
    <source>
        <dbReference type="Proteomes" id="UP000295578"/>
    </source>
</evidence>
<dbReference type="InterPro" id="IPR029044">
    <property type="entry name" value="Nucleotide-diphossugar_trans"/>
</dbReference>
<keyword evidence="11 14" id="KW-1133">Transmembrane helix</keyword>
<evidence type="ECO:0000256" key="6">
    <source>
        <dbReference type="ARBA" id="ARBA00022676"/>
    </source>
</evidence>
<protein>
    <recommendedName>
        <fullName evidence="5">dolichyl-phosphate beta-glucosyltransferase</fullName>
        <ecNumber evidence="5">2.4.1.117</ecNumber>
    </recommendedName>
</protein>
<keyword evidence="10" id="KW-0735">Signal-anchor</keyword>
<evidence type="ECO:0000256" key="3">
    <source>
        <dbReference type="ARBA" id="ARBA00004922"/>
    </source>
</evidence>
<evidence type="ECO:0000256" key="9">
    <source>
        <dbReference type="ARBA" id="ARBA00022824"/>
    </source>
</evidence>
<dbReference type="SUPFAM" id="SSF53448">
    <property type="entry name" value="Nucleotide-diphospho-sugar transferases"/>
    <property type="match status" value="1"/>
</dbReference>
<keyword evidence="18" id="KW-1185">Reference proteome</keyword>
<dbReference type="GO" id="GO:0006487">
    <property type="term" value="P:protein N-linked glycosylation"/>
    <property type="evidence" value="ECO:0007669"/>
    <property type="project" value="TreeGrafter"/>
</dbReference>
<keyword evidence="8 14" id="KW-0812">Transmembrane</keyword>
<keyword evidence="12 14" id="KW-0472">Membrane</keyword>
<evidence type="ECO:0000259" key="16">
    <source>
        <dbReference type="Pfam" id="PF04138"/>
    </source>
</evidence>
<evidence type="ECO:0000256" key="13">
    <source>
        <dbReference type="ARBA" id="ARBA00045097"/>
    </source>
</evidence>
<dbReference type="PANTHER" id="PTHR10859">
    <property type="entry name" value="GLYCOSYL TRANSFERASE"/>
    <property type="match status" value="1"/>
</dbReference>
<comment type="similarity">
    <text evidence="4">Belongs to the glycosyltransferase 2 family.</text>
</comment>
<evidence type="ECO:0000256" key="8">
    <source>
        <dbReference type="ARBA" id="ARBA00022692"/>
    </source>
</evidence>
<evidence type="ECO:0000256" key="1">
    <source>
        <dbReference type="ARBA" id="ARBA00004141"/>
    </source>
</evidence>
<evidence type="ECO:0000256" key="10">
    <source>
        <dbReference type="ARBA" id="ARBA00022968"/>
    </source>
</evidence>
<evidence type="ECO:0000313" key="17">
    <source>
        <dbReference type="EMBL" id="TDD86509.1"/>
    </source>
</evidence>
<proteinExistence type="inferred from homology"/>
<dbReference type="AlphaFoldDB" id="A0A4R5BL98"/>
<evidence type="ECO:0000256" key="11">
    <source>
        <dbReference type="ARBA" id="ARBA00022989"/>
    </source>
</evidence>
<dbReference type="PANTHER" id="PTHR10859:SF91">
    <property type="entry name" value="DOLICHYL-PHOSPHATE BETA-GLUCOSYLTRANSFERASE"/>
    <property type="match status" value="1"/>
</dbReference>
<dbReference type="InterPro" id="IPR001173">
    <property type="entry name" value="Glyco_trans_2-like"/>
</dbReference>
<dbReference type="EC" id="2.4.1.117" evidence="5"/>
<keyword evidence="6" id="KW-0328">Glycosyltransferase</keyword>
<dbReference type="GO" id="GO:0000271">
    <property type="term" value="P:polysaccharide biosynthetic process"/>
    <property type="evidence" value="ECO:0007669"/>
    <property type="project" value="InterPro"/>
</dbReference>
<feature type="transmembrane region" description="Helical" evidence="14">
    <location>
        <begin position="310"/>
        <end position="330"/>
    </location>
</feature>
<gene>
    <name evidence="17" type="ORF">E1293_09350</name>
</gene>
<evidence type="ECO:0000256" key="12">
    <source>
        <dbReference type="ARBA" id="ARBA00023136"/>
    </source>
</evidence>
<dbReference type="GO" id="GO:0016020">
    <property type="term" value="C:membrane"/>
    <property type="evidence" value="ECO:0007669"/>
    <property type="project" value="UniProtKB-SubCell"/>
</dbReference>
<evidence type="ECO:0000256" key="2">
    <source>
        <dbReference type="ARBA" id="ARBA00004389"/>
    </source>
</evidence>
<comment type="subcellular location">
    <subcellularLocation>
        <location evidence="2">Endoplasmic reticulum membrane</location>
        <topology evidence="2">Single-pass membrane protein</topology>
    </subcellularLocation>
    <subcellularLocation>
        <location evidence="1">Membrane</location>
        <topology evidence="1">Multi-pass membrane protein</topology>
    </subcellularLocation>
</comment>
<feature type="domain" description="Glycosyltransferase 2-like" evidence="15">
    <location>
        <begin position="23"/>
        <end position="186"/>
    </location>
</feature>
<evidence type="ECO:0000256" key="14">
    <source>
        <dbReference type="SAM" id="Phobius"/>
    </source>
</evidence>
<comment type="catalytic activity">
    <reaction evidence="13">
        <text>a di-trans,poly-cis-dolichyl phosphate + UDP-alpha-D-glucose = a di-trans,poly-cis-dolichyl beta-D-glucosyl phosphate + UDP</text>
        <dbReference type="Rhea" id="RHEA:15401"/>
        <dbReference type="Rhea" id="RHEA-COMP:19498"/>
        <dbReference type="Rhea" id="RHEA-COMP:19502"/>
        <dbReference type="ChEBI" id="CHEBI:57525"/>
        <dbReference type="ChEBI" id="CHEBI:57683"/>
        <dbReference type="ChEBI" id="CHEBI:58223"/>
        <dbReference type="ChEBI" id="CHEBI:58885"/>
        <dbReference type="EC" id="2.4.1.117"/>
    </reaction>
    <physiologicalReaction direction="left-to-right" evidence="13">
        <dbReference type="Rhea" id="RHEA:15402"/>
    </physiologicalReaction>
</comment>
<keyword evidence="7 17" id="KW-0808">Transferase</keyword>
<dbReference type="GO" id="GO:0004581">
    <property type="term" value="F:dolichyl-phosphate beta-glucosyltransferase activity"/>
    <property type="evidence" value="ECO:0007669"/>
    <property type="project" value="UniProtKB-EC"/>
</dbReference>
<comment type="caution">
    <text evidence="17">The sequence shown here is derived from an EMBL/GenBank/DDBJ whole genome shotgun (WGS) entry which is preliminary data.</text>
</comment>
<sequence>MEEKSVPRPTGTETGTGKATLNIVIPVLNEERSLPGCVRTLHSFLDGSFPLSWRITILDNDSTDGTWRVAHDLAEQFPEVRPVRLPVRGKGAALKAAWCDSTAEIVAYMDADLSTGLDALLPLVAPLISGQSEIAIGSRLNPHSRIRRGLKRELVSRAYNGLLRYGFGVSFSDAQCGFKAARTEAVRPLLERVRSQGWFFDTEFLLLAEYNGLRVHEVPVDWVEDVDSRVRIARASWENLTGLARLAGTMATGRADLRLPRPRELRTAHPDAILARPRSARLPKVAAFGVIGAISTLLYVPLYVALRSVWPALAANFGALVLAGLFNTEANRRWTFNRAGGPLVVLHLKAATLFAASFAVTTAEVVVLHLTAPHAGKVVEVVLLGLGQLCITVLRYIGFDRWVFRRKD</sequence>